<evidence type="ECO:0000313" key="6">
    <source>
        <dbReference type="Proteomes" id="UP000282386"/>
    </source>
</evidence>
<dbReference type="PROSITE" id="PS51186">
    <property type="entry name" value="GNAT"/>
    <property type="match status" value="1"/>
</dbReference>
<organism evidence="5 6">
    <name type="scientific">Rothia aeria</name>
    <dbReference type="NCBI Taxonomy" id="172042"/>
    <lineage>
        <taxon>Bacteria</taxon>
        <taxon>Bacillati</taxon>
        <taxon>Actinomycetota</taxon>
        <taxon>Actinomycetes</taxon>
        <taxon>Micrococcales</taxon>
        <taxon>Micrococcaceae</taxon>
        <taxon>Rothia</taxon>
    </lineage>
</organism>
<name>A0A7Z9A536_9MICC</name>
<accession>A0A7Z9A536</accession>
<reference evidence="5 6" key="1">
    <citation type="submission" date="2018-12" db="EMBL/GenBank/DDBJ databases">
        <authorList>
            <consortium name="Pathogen Informatics"/>
        </authorList>
    </citation>
    <scope>NUCLEOTIDE SEQUENCE [LARGE SCALE GENOMIC DNA]</scope>
    <source>
        <strain evidence="5 6">NCTC10207</strain>
    </source>
</reference>
<dbReference type="PANTHER" id="PTHR43877">
    <property type="entry name" value="AMINOALKYLPHOSPHONATE N-ACETYLTRANSFERASE-RELATED-RELATED"/>
    <property type="match status" value="1"/>
</dbReference>
<dbReference type="InterPro" id="IPR006464">
    <property type="entry name" value="AcTrfase_RimI/Ard1"/>
</dbReference>
<gene>
    <name evidence="5" type="ORF">NCTC10207_01734</name>
</gene>
<dbReference type="EMBL" id="LR134479">
    <property type="protein sequence ID" value="VEI23801.1"/>
    <property type="molecule type" value="Genomic_DNA"/>
</dbReference>
<evidence type="ECO:0000256" key="1">
    <source>
        <dbReference type="ARBA" id="ARBA00022679"/>
    </source>
</evidence>
<dbReference type="Gene3D" id="3.40.630.30">
    <property type="match status" value="1"/>
</dbReference>
<feature type="domain" description="N-acetyltransferase" evidence="4">
    <location>
        <begin position="20"/>
        <end position="168"/>
    </location>
</feature>
<dbReference type="Proteomes" id="UP000282386">
    <property type="component" value="Chromosome"/>
</dbReference>
<evidence type="ECO:0000256" key="3">
    <source>
        <dbReference type="SAM" id="MobiDB-lite"/>
    </source>
</evidence>
<sequence length="197" mass="21682">MPPTSEHPEPQLPTRLGEGTTLRAAQLQDVPDLHALETRLFPADAWALDMFLAEVGHPTRSYYVLEHDTGSGPSIIGYCGVMVVGDTADVQTIAVLSEHEGNGYGRAMLETMHTRSRQQGAERILLEVRADNPRAQRLYRRNGYTRIHVRPRYYDDGTDALIMLKELTAPTAPVATVHPPATGEHPTAPHTAKDSTP</sequence>
<dbReference type="InterPro" id="IPR000182">
    <property type="entry name" value="GNAT_dom"/>
</dbReference>
<dbReference type="InterPro" id="IPR050832">
    <property type="entry name" value="Bact_Acetyltransf"/>
</dbReference>
<dbReference type="InterPro" id="IPR016181">
    <property type="entry name" value="Acyl_CoA_acyltransferase"/>
</dbReference>
<dbReference type="NCBIfam" id="TIGR01575">
    <property type="entry name" value="rimI"/>
    <property type="match status" value="1"/>
</dbReference>
<evidence type="ECO:0000259" key="4">
    <source>
        <dbReference type="PROSITE" id="PS51186"/>
    </source>
</evidence>
<dbReference type="Pfam" id="PF00583">
    <property type="entry name" value="Acetyltransf_1"/>
    <property type="match status" value="1"/>
</dbReference>
<protein>
    <submittedName>
        <fullName evidence="5">Ribosomal-protein-alanine N-acetyltransferase</fullName>
    </submittedName>
</protein>
<dbReference type="CDD" id="cd04301">
    <property type="entry name" value="NAT_SF"/>
    <property type="match status" value="1"/>
</dbReference>
<feature type="region of interest" description="Disordered" evidence="3">
    <location>
        <begin position="177"/>
        <end position="197"/>
    </location>
</feature>
<keyword evidence="1 5" id="KW-0808">Transferase</keyword>
<proteinExistence type="predicted"/>
<evidence type="ECO:0000313" key="5">
    <source>
        <dbReference type="EMBL" id="VEI23801.1"/>
    </source>
</evidence>
<evidence type="ECO:0000256" key="2">
    <source>
        <dbReference type="ARBA" id="ARBA00023315"/>
    </source>
</evidence>
<keyword evidence="2" id="KW-0012">Acyltransferase</keyword>
<dbReference type="GO" id="GO:0008080">
    <property type="term" value="F:N-acetyltransferase activity"/>
    <property type="evidence" value="ECO:0007669"/>
    <property type="project" value="InterPro"/>
</dbReference>
<dbReference type="AlphaFoldDB" id="A0A7Z9A536"/>
<dbReference type="RefSeq" id="WP_126500388.1">
    <property type="nucleotide sequence ID" value="NZ_CAJPQC010000009.1"/>
</dbReference>
<dbReference type="SUPFAM" id="SSF55729">
    <property type="entry name" value="Acyl-CoA N-acyltransferases (Nat)"/>
    <property type="match status" value="1"/>
</dbReference>